<comment type="caution">
    <text evidence="4">The sequence shown here is derived from an EMBL/GenBank/DDBJ whole genome shotgun (WGS) entry which is preliminary data.</text>
</comment>
<feature type="non-terminal residue" evidence="4">
    <location>
        <position position="211"/>
    </location>
</feature>
<evidence type="ECO:0000313" key="4">
    <source>
        <dbReference type="EMBL" id="EJW94346.1"/>
    </source>
</evidence>
<evidence type="ECO:0000256" key="2">
    <source>
        <dbReference type="ARBA" id="ARBA00023002"/>
    </source>
</evidence>
<dbReference type="InterPro" id="IPR015590">
    <property type="entry name" value="Aldehyde_DH_dom"/>
</dbReference>
<dbReference type="PROSITE" id="PS00070">
    <property type="entry name" value="ALDEHYDE_DEHYDR_CYS"/>
    <property type="match status" value="1"/>
</dbReference>
<dbReference type="GO" id="GO:0004029">
    <property type="term" value="F:aldehyde dehydrogenase (NAD+) activity"/>
    <property type="evidence" value="ECO:0007669"/>
    <property type="project" value="TreeGrafter"/>
</dbReference>
<evidence type="ECO:0000259" key="3">
    <source>
        <dbReference type="Pfam" id="PF00171"/>
    </source>
</evidence>
<dbReference type="EMBL" id="AMCI01006430">
    <property type="protein sequence ID" value="EJW94346.1"/>
    <property type="molecule type" value="Genomic_DNA"/>
</dbReference>
<evidence type="ECO:0000256" key="1">
    <source>
        <dbReference type="ARBA" id="ARBA00009986"/>
    </source>
</evidence>
<dbReference type="AlphaFoldDB" id="J9FHE8"/>
<accession>J9FHE8</accession>
<proteinExistence type="inferred from homology"/>
<dbReference type="GO" id="GO:0005737">
    <property type="term" value="C:cytoplasm"/>
    <property type="evidence" value="ECO:0007669"/>
    <property type="project" value="TreeGrafter"/>
</dbReference>
<gene>
    <name evidence="4" type="ORF">EVA_17547</name>
</gene>
<dbReference type="Gene3D" id="3.40.309.10">
    <property type="entry name" value="Aldehyde Dehydrogenase, Chain A, domain 2"/>
    <property type="match status" value="1"/>
</dbReference>
<reference evidence="4" key="1">
    <citation type="journal article" date="2012" name="PLoS ONE">
        <title>Gene sets for utilization of primary and secondary nutrition supplies in the distal gut of endangered iberian lynx.</title>
        <authorList>
            <person name="Alcaide M."/>
            <person name="Messina E."/>
            <person name="Richter M."/>
            <person name="Bargiela R."/>
            <person name="Peplies J."/>
            <person name="Huws S.A."/>
            <person name="Newbold C.J."/>
            <person name="Golyshin P.N."/>
            <person name="Simon M.A."/>
            <person name="Lopez G."/>
            <person name="Yakimov M.M."/>
            <person name="Ferrer M."/>
        </authorList>
    </citation>
    <scope>NUCLEOTIDE SEQUENCE</scope>
</reference>
<dbReference type="InterPro" id="IPR016160">
    <property type="entry name" value="Ald_DH_CS_CYS"/>
</dbReference>
<dbReference type="PROSITE" id="PS00687">
    <property type="entry name" value="ALDEHYDE_DEHYDR_GLU"/>
    <property type="match status" value="1"/>
</dbReference>
<feature type="non-terminal residue" evidence="4">
    <location>
        <position position="1"/>
    </location>
</feature>
<dbReference type="InterPro" id="IPR016161">
    <property type="entry name" value="Ald_DH/histidinol_DH"/>
</dbReference>
<dbReference type="Gene3D" id="3.40.605.10">
    <property type="entry name" value="Aldehyde Dehydrogenase, Chain A, domain 1"/>
    <property type="match status" value="1"/>
</dbReference>
<dbReference type="PANTHER" id="PTHR43570:SF16">
    <property type="entry name" value="ALDEHYDE DEHYDROGENASE TYPE III, ISOFORM Q"/>
    <property type="match status" value="1"/>
</dbReference>
<keyword evidence="2" id="KW-0560">Oxidoreductase</keyword>
<dbReference type="InterPro" id="IPR012394">
    <property type="entry name" value="Aldehyde_DH_NAD(P)"/>
</dbReference>
<dbReference type="InterPro" id="IPR016163">
    <property type="entry name" value="Ald_DH_C"/>
</dbReference>
<dbReference type="SUPFAM" id="SSF53720">
    <property type="entry name" value="ALDH-like"/>
    <property type="match status" value="1"/>
</dbReference>
<feature type="domain" description="Aldehyde dehydrogenase" evidence="3">
    <location>
        <begin position="1"/>
        <end position="200"/>
    </location>
</feature>
<comment type="similarity">
    <text evidence="1">Belongs to the aldehyde dehydrogenase family.</text>
</comment>
<dbReference type="InterPro" id="IPR029510">
    <property type="entry name" value="Ald_DH_CS_GLU"/>
</dbReference>
<protein>
    <submittedName>
        <fullName evidence="4">Aldehyde dehydrogenase family protein</fullName>
    </submittedName>
</protein>
<name>J9FHE8_9ZZZZ</name>
<dbReference type="PANTHER" id="PTHR43570">
    <property type="entry name" value="ALDEHYDE DEHYDROGENASE"/>
    <property type="match status" value="1"/>
</dbReference>
<dbReference type="GO" id="GO:0006081">
    <property type="term" value="P:aldehyde metabolic process"/>
    <property type="evidence" value="ECO:0007669"/>
    <property type="project" value="InterPro"/>
</dbReference>
<sequence length="211" mass="22732">AIAAGNTAVIKPSAYSPASSAIIANIISRVFPEEYVAVVEGGREVNSDLLKLKFDYIFFTGSKTVGKLVMKSAAEHLTPVTLELGGKSPAIVTGDADMKVTADRIAFGKFLNCGQTCVAPDYILVHKDAEEEFVERLSESVRKMFGESPLKNESYCKIINRKHFDRLVGILDEIRLNGLGKSISGGETDSSNGKISPAIVRLGSYSNTKVN</sequence>
<dbReference type="Pfam" id="PF00171">
    <property type="entry name" value="Aldedh"/>
    <property type="match status" value="1"/>
</dbReference>
<organism evidence="4">
    <name type="scientific">gut metagenome</name>
    <dbReference type="NCBI Taxonomy" id="749906"/>
    <lineage>
        <taxon>unclassified sequences</taxon>
        <taxon>metagenomes</taxon>
        <taxon>organismal metagenomes</taxon>
    </lineage>
</organism>
<dbReference type="InterPro" id="IPR016162">
    <property type="entry name" value="Ald_DH_N"/>
</dbReference>